<feature type="domain" description="Major facilitator superfamily (MFS) profile" evidence="7">
    <location>
        <begin position="7"/>
        <end position="380"/>
    </location>
</feature>
<keyword evidence="9" id="KW-1185">Reference proteome</keyword>
<keyword evidence="4 6" id="KW-1133">Transmembrane helix</keyword>
<name>A0A0S3PSE6_9BRAD</name>
<dbReference type="Proteomes" id="UP000236884">
    <property type="component" value="Chromosome"/>
</dbReference>
<dbReference type="EMBL" id="AP014946">
    <property type="protein sequence ID" value="BAT58869.1"/>
    <property type="molecule type" value="Genomic_DNA"/>
</dbReference>
<dbReference type="PANTHER" id="PTHR43124:SF3">
    <property type="entry name" value="CHLORAMPHENICOL EFFLUX PUMP RV0191"/>
    <property type="match status" value="1"/>
</dbReference>
<evidence type="ECO:0000256" key="3">
    <source>
        <dbReference type="ARBA" id="ARBA00022692"/>
    </source>
</evidence>
<protein>
    <submittedName>
        <fullName evidence="8">Major Facilitator Superfamily protein</fullName>
    </submittedName>
</protein>
<evidence type="ECO:0000256" key="5">
    <source>
        <dbReference type="ARBA" id="ARBA00023136"/>
    </source>
</evidence>
<feature type="transmembrane region" description="Helical" evidence="6">
    <location>
        <begin position="73"/>
        <end position="92"/>
    </location>
</feature>
<dbReference type="InterPro" id="IPR020846">
    <property type="entry name" value="MFS_dom"/>
</dbReference>
<dbReference type="InterPro" id="IPR036259">
    <property type="entry name" value="MFS_trans_sf"/>
</dbReference>
<dbReference type="InterPro" id="IPR011701">
    <property type="entry name" value="MFS"/>
</dbReference>
<dbReference type="SUPFAM" id="SSF103473">
    <property type="entry name" value="MFS general substrate transporter"/>
    <property type="match status" value="1"/>
</dbReference>
<evidence type="ECO:0000313" key="8">
    <source>
        <dbReference type="EMBL" id="BAT58869.1"/>
    </source>
</evidence>
<evidence type="ECO:0000256" key="1">
    <source>
        <dbReference type="ARBA" id="ARBA00004651"/>
    </source>
</evidence>
<feature type="transmembrane region" description="Helical" evidence="6">
    <location>
        <begin position="235"/>
        <end position="257"/>
    </location>
</feature>
<dbReference type="GO" id="GO:0005886">
    <property type="term" value="C:plasma membrane"/>
    <property type="evidence" value="ECO:0007669"/>
    <property type="project" value="UniProtKB-SubCell"/>
</dbReference>
<accession>A0A0S3PSE6</accession>
<dbReference type="OrthoDB" id="7738352at2"/>
<gene>
    <name evidence="8" type="ORF">GJW-30_1_01396</name>
</gene>
<dbReference type="Gene3D" id="1.20.1250.20">
    <property type="entry name" value="MFS general substrate transporter like domains"/>
    <property type="match status" value="2"/>
</dbReference>
<dbReference type="PANTHER" id="PTHR43124">
    <property type="entry name" value="PURINE EFFLUX PUMP PBUE"/>
    <property type="match status" value="1"/>
</dbReference>
<dbReference type="InterPro" id="IPR050189">
    <property type="entry name" value="MFS_Efflux_Transporters"/>
</dbReference>
<proteinExistence type="predicted"/>
<keyword evidence="5 6" id="KW-0472">Membrane</keyword>
<organism evidence="8 9">
    <name type="scientific">Variibacter gotjawalensis</name>
    <dbReference type="NCBI Taxonomy" id="1333996"/>
    <lineage>
        <taxon>Bacteria</taxon>
        <taxon>Pseudomonadati</taxon>
        <taxon>Pseudomonadota</taxon>
        <taxon>Alphaproteobacteria</taxon>
        <taxon>Hyphomicrobiales</taxon>
        <taxon>Nitrobacteraceae</taxon>
        <taxon>Variibacter</taxon>
    </lineage>
</organism>
<feature type="transmembrane region" description="Helical" evidence="6">
    <location>
        <begin position="128"/>
        <end position="150"/>
    </location>
</feature>
<keyword evidence="3 6" id="KW-0812">Transmembrane</keyword>
<evidence type="ECO:0000256" key="4">
    <source>
        <dbReference type="ARBA" id="ARBA00022989"/>
    </source>
</evidence>
<feature type="transmembrane region" description="Helical" evidence="6">
    <location>
        <begin position="269"/>
        <end position="289"/>
    </location>
</feature>
<feature type="transmembrane region" description="Helical" evidence="6">
    <location>
        <begin position="325"/>
        <end position="348"/>
    </location>
</feature>
<feature type="transmembrane region" description="Helical" evidence="6">
    <location>
        <begin position="43"/>
        <end position="61"/>
    </location>
</feature>
<dbReference type="PROSITE" id="PS50850">
    <property type="entry name" value="MFS"/>
    <property type="match status" value="1"/>
</dbReference>
<sequence>MSNRWGVLLLLFVVRLSMAFQFQSVASMSPALMAEYKVGLGEIGLLISLYLAPGLAFALPGGEIGRRFGDKRVVLFGLVLMTVGGLIMASAPSWGWQVAGRLCAGAGGVLLNVLMSKMVTDWFAGKEIATAMAIFVNSWPAGIALCLLVVPAVTAAYGISAAVLLAASLCIIGFALLAILYRAPAEGQAASARSRWPAGSVLQAIIAAGVIWGLFNAAIGMVFSFGTPMLVERGWSLASAGSATSLVLWLVTLSVPLGGYVADRTGKHVEVMLVGFVLFAIALVVAALTTATIPAFVALGLFGGLSAGSIMSLPARVLTAEVRAVGMGVFFTLFYAICVIAPIVAGVVSSRLGTAAAGFFLGAAMLVACLPCYWIFRQLAARSRF</sequence>
<feature type="transmembrane region" description="Helical" evidence="6">
    <location>
        <begin position="295"/>
        <end position="313"/>
    </location>
</feature>
<keyword evidence="2" id="KW-1003">Cell membrane</keyword>
<evidence type="ECO:0000256" key="6">
    <source>
        <dbReference type="SAM" id="Phobius"/>
    </source>
</evidence>
<dbReference type="KEGG" id="vgo:GJW-30_1_01396"/>
<feature type="transmembrane region" description="Helical" evidence="6">
    <location>
        <begin position="98"/>
        <end position="116"/>
    </location>
</feature>
<dbReference type="RefSeq" id="WP_096353442.1">
    <property type="nucleotide sequence ID" value="NZ_AP014946.1"/>
</dbReference>
<evidence type="ECO:0000256" key="2">
    <source>
        <dbReference type="ARBA" id="ARBA00022475"/>
    </source>
</evidence>
<evidence type="ECO:0000313" key="9">
    <source>
        <dbReference type="Proteomes" id="UP000236884"/>
    </source>
</evidence>
<dbReference type="AlphaFoldDB" id="A0A0S3PSE6"/>
<reference evidence="8 9" key="1">
    <citation type="submission" date="2015-08" db="EMBL/GenBank/DDBJ databases">
        <title>Investigation of the bacterial diversity of lava forest soil.</title>
        <authorList>
            <person name="Lee J.S."/>
        </authorList>
    </citation>
    <scope>NUCLEOTIDE SEQUENCE [LARGE SCALE GENOMIC DNA]</scope>
    <source>
        <strain evidence="8 9">GJW-30</strain>
    </source>
</reference>
<evidence type="ECO:0000259" key="7">
    <source>
        <dbReference type="PROSITE" id="PS50850"/>
    </source>
</evidence>
<comment type="subcellular location">
    <subcellularLocation>
        <location evidence="1">Cell membrane</location>
        <topology evidence="1">Multi-pass membrane protein</topology>
    </subcellularLocation>
</comment>
<feature type="transmembrane region" description="Helical" evidence="6">
    <location>
        <begin position="201"/>
        <end position="223"/>
    </location>
</feature>
<feature type="transmembrane region" description="Helical" evidence="6">
    <location>
        <begin position="156"/>
        <end position="180"/>
    </location>
</feature>
<feature type="transmembrane region" description="Helical" evidence="6">
    <location>
        <begin position="354"/>
        <end position="376"/>
    </location>
</feature>
<dbReference type="GO" id="GO:0022857">
    <property type="term" value="F:transmembrane transporter activity"/>
    <property type="evidence" value="ECO:0007669"/>
    <property type="project" value="InterPro"/>
</dbReference>
<dbReference type="Pfam" id="PF07690">
    <property type="entry name" value="MFS_1"/>
    <property type="match status" value="1"/>
</dbReference>